<dbReference type="Proteomes" id="UP000214720">
    <property type="component" value="Unassembled WGS sequence"/>
</dbReference>
<dbReference type="EMBL" id="MTHB01000198">
    <property type="protein sequence ID" value="OXC74951.1"/>
    <property type="molecule type" value="Genomic_DNA"/>
</dbReference>
<feature type="compositionally biased region" description="Low complexity" evidence="1">
    <location>
        <begin position="94"/>
        <end position="106"/>
    </location>
</feature>
<protein>
    <submittedName>
        <fullName evidence="2">Uncharacterized protein</fullName>
    </submittedName>
</protein>
<evidence type="ECO:0000313" key="3">
    <source>
        <dbReference type="Proteomes" id="UP000214720"/>
    </source>
</evidence>
<evidence type="ECO:0000313" key="2">
    <source>
        <dbReference type="EMBL" id="OXC74951.1"/>
    </source>
</evidence>
<feature type="compositionally biased region" description="Low complexity" evidence="1">
    <location>
        <begin position="64"/>
        <end position="79"/>
    </location>
</feature>
<sequence length="106" mass="11004">MSTHFASEALNGYTRRRRRVVDINLDINLKDLIAMKKQLVAATLVALFSAGAFAQASAPAPAPAVAPAATAADAAPASATHKKHHHKKHHKHAASATAIPSSAAKP</sequence>
<name>A0A226WUU6_CABSO</name>
<gene>
    <name evidence="2" type="ORF">BSU04_29555</name>
</gene>
<feature type="compositionally biased region" description="Basic residues" evidence="1">
    <location>
        <begin position="80"/>
        <end position="93"/>
    </location>
</feature>
<reference evidence="3" key="1">
    <citation type="submission" date="2017-01" db="EMBL/GenBank/DDBJ databases">
        <title>Genome Analysis of Deinococcus marmoris KOPRI26562.</title>
        <authorList>
            <person name="Kim J.H."/>
            <person name="Oh H.-M."/>
        </authorList>
    </citation>
    <scope>NUCLEOTIDE SEQUENCE [LARGE SCALE GENOMIC DNA]</scope>
    <source>
        <strain evidence="3">PAMC 26633</strain>
    </source>
</reference>
<accession>A0A226WUU6</accession>
<feature type="region of interest" description="Disordered" evidence="1">
    <location>
        <begin position="64"/>
        <end position="106"/>
    </location>
</feature>
<evidence type="ECO:0000256" key="1">
    <source>
        <dbReference type="SAM" id="MobiDB-lite"/>
    </source>
</evidence>
<proteinExistence type="predicted"/>
<dbReference type="AlphaFoldDB" id="A0A226WUU6"/>
<organism evidence="2 3">
    <name type="scientific">Caballeronia sordidicola</name>
    <name type="common">Burkholderia sordidicola</name>
    <dbReference type="NCBI Taxonomy" id="196367"/>
    <lineage>
        <taxon>Bacteria</taxon>
        <taxon>Pseudomonadati</taxon>
        <taxon>Pseudomonadota</taxon>
        <taxon>Betaproteobacteria</taxon>
        <taxon>Burkholderiales</taxon>
        <taxon>Burkholderiaceae</taxon>
        <taxon>Caballeronia</taxon>
    </lineage>
</organism>
<comment type="caution">
    <text evidence="2">The sequence shown here is derived from an EMBL/GenBank/DDBJ whole genome shotgun (WGS) entry which is preliminary data.</text>
</comment>